<dbReference type="Pfam" id="PF13545">
    <property type="entry name" value="HTH_Crp_2"/>
    <property type="match status" value="1"/>
</dbReference>
<dbReference type="InterPro" id="IPR018490">
    <property type="entry name" value="cNMP-bd_dom_sf"/>
</dbReference>
<dbReference type="InterPro" id="IPR014710">
    <property type="entry name" value="RmlC-like_jellyroll"/>
</dbReference>
<dbReference type="AlphaFoldDB" id="A0A4R5WC24"/>
<name>A0A4R5WC24_MYCMU</name>
<dbReference type="GO" id="GO:0003677">
    <property type="term" value="F:DNA binding"/>
    <property type="evidence" value="ECO:0007669"/>
    <property type="project" value="UniProtKB-KW"/>
</dbReference>
<dbReference type="Gene3D" id="2.60.120.10">
    <property type="entry name" value="Jelly Rolls"/>
    <property type="match status" value="1"/>
</dbReference>
<keyword evidence="2" id="KW-0238">DNA-binding</keyword>
<evidence type="ECO:0000256" key="1">
    <source>
        <dbReference type="ARBA" id="ARBA00023015"/>
    </source>
</evidence>
<dbReference type="GO" id="GO:0005829">
    <property type="term" value="C:cytosol"/>
    <property type="evidence" value="ECO:0007669"/>
    <property type="project" value="TreeGrafter"/>
</dbReference>
<keyword evidence="1" id="KW-0805">Transcription regulation</keyword>
<organism evidence="5 6">
    <name type="scientific">Mycolicibacterium mucogenicum</name>
    <name type="common">Mycobacterium mucogenicum</name>
    <dbReference type="NCBI Taxonomy" id="56689"/>
    <lineage>
        <taxon>Bacteria</taxon>
        <taxon>Bacillati</taxon>
        <taxon>Actinomycetota</taxon>
        <taxon>Actinomycetes</taxon>
        <taxon>Mycobacteriales</taxon>
        <taxon>Mycobacteriaceae</taxon>
        <taxon>Mycolicibacterium</taxon>
    </lineage>
</organism>
<accession>A0A4R5WC24</accession>
<reference evidence="5 6" key="1">
    <citation type="submission" date="2019-01" db="EMBL/GenBank/DDBJ databases">
        <title>High-quality-draft genome sequences of five non-tuberculosis mycobacteriaceae isolated from a nosocomial environment.</title>
        <authorList>
            <person name="Tiago I."/>
            <person name="Alarico S."/>
            <person name="Pereira S.G."/>
            <person name="Coelho C."/>
            <person name="Maranha A."/>
            <person name="Empadinhas N."/>
        </authorList>
    </citation>
    <scope>NUCLEOTIDE SEQUENCE [LARGE SCALE GENOMIC DNA]</scope>
    <source>
        <strain evidence="5 6">24AIII</strain>
    </source>
</reference>
<proteinExistence type="predicted"/>
<dbReference type="EMBL" id="SDLO01000015">
    <property type="protein sequence ID" value="TDK87134.1"/>
    <property type="molecule type" value="Genomic_DNA"/>
</dbReference>
<dbReference type="SUPFAM" id="SSF46785">
    <property type="entry name" value="Winged helix' DNA-binding domain"/>
    <property type="match status" value="1"/>
</dbReference>
<dbReference type="InterPro" id="IPR012318">
    <property type="entry name" value="HTH_CRP"/>
</dbReference>
<dbReference type="Proteomes" id="UP000294929">
    <property type="component" value="Unassembled WGS sequence"/>
</dbReference>
<feature type="domain" description="HTH crp-type" evidence="4">
    <location>
        <begin position="167"/>
        <end position="234"/>
    </location>
</feature>
<evidence type="ECO:0000259" key="4">
    <source>
        <dbReference type="Pfam" id="PF13545"/>
    </source>
</evidence>
<protein>
    <submittedName>
        <fullName evidence="5">Crp/Fnr family transcriptional regulator</fullName>
    </submittedName>
</protein>
<keyword evidence="3" id="KW-0804">Transcription</keyword>
<dbReference type="PANTHER" id="PTHR24567:SF74">
    <property type="entry name" value="HTH-TYPE TRANSCRIPTIONAL REGULATOR ARCR"/>
    <property type="match status" value="1"/>
</dbReference>
<evidence type="ECO:0000313" key="5">
    <source>
        <dbReference type="EMBL" id="TDK87134.1"/>
    </source>
</evidence>
<dbReference type="InterPro" id="IPR036390">
    <property type="entry name" value="WH_DNA-bd_sf"/>
</dbReference>
<evidence type="ECO:0000256" key="3">
    <source>
        <dbReference type="ARBA" id="ARBA00023163"/>
    </source>
</evidence>
<sequence length="256" mass="28135">MFVSELRTRRVACLSGHGASVSDLHRNAVLATFDSDRFDRLLPHIQVDFSPIGHVAQRAGTPLSHIHFPLDSVYSVLAESEHGAAIEVGTVGSEGLVGIAGHLGARNSRQTVICWCAGDTAYVPVAEFLRATTEGGPWHAAIDRFTDYLLIQTAQNVLCISQHSVRARLARWLLAAHDRYDCQQFSSTQESLSQMLGVQRPTISDTAARMQREGLITYRRGNIEIVDRAGLRQIACECYRVVDQALTAVRDAGRPN</sequence>
<dbReference type="InterPro" id="IPR050397">
    <property type="entry name" value="Env_Response_Regulators"/>
</dbReference>
<evidence type="ECO:0000313" key="6">
    <source>
        <dbReference type="Proteomes" id="UP000294929"/>
    </source>
</evidence>
<gene>
    <name evidence="5" type="ORF">EUA03_18155</name>
</gene>
<comment type="caution">
    <text evidence="5">The sequence shown here is derived from an EMBL/GenBank/DDBJ whole genome shotgun (WGS) entry which is preliminary data.</text>
</comment>
<dbReference type="GO" id="GO:0003700">
    <property type="term" value="F:DNA-binding transcription factor activity"/>
    <property type="evidence" value="ECO:0007669"/>
    <property type="project" value="TreeGrafter"/>
</dbReference>
<evidence type="ECO:0000256" key="2">
    <source>
        <dbReference type="ARBA" id="ARBA00023125"/>
    </source>
</evidence>
<dbReference type="SUPFAM" id="SSF51206">
    <property type="entry name" value="cAMP-binding domain-like"/>
    <property type="match status" value="1"/>
</dbReference>
<dbReference type="PANTHER" id="PTHR24567">
    <property type="entry name" value="CRP FAMILY TRANSCRIPTIONAL REGULATORY PROTEIN"/>
    <property type="match status" value="1"/>
</dbReference>